<feature type="domain" description="Amidohydrolase-related" evidence="1">
    <location>
        <begin position="57"/>
        <end position="393"/>
    </location>
</feature>
<keyword evidence="3" id="KW-1185">Reference proteome</keyword>
<dbReference type="EMBL" id="BAAAYG010000009">
    <property type="protein sequence ID" value="GAA3286647.1"/>
    <property type="molecule type" value="Genomic_DNA"/>
</dbReference>
<reference evidence="3" key="1">
    <citation type="journal article" date="2019" name="Int. J. Syst. Evol. Microbiol.">
        <title>The Global Catalogue of Microorganisms (GCM) 10K type strain sequencing project: providing services to taxonomists for standard genome sequencing and annotation.</title>
        <authorList>
            <consortium name="The Broad Institute Genomics Platform"/>
            <consortium name="The Broad Institute Genome Sequencing Center for Infectious Disease"/>
            <person name="Wu L."/>
            <person name="Ma J."/>
        </authorList>
    </citation>
    <scope>NUCLEOTIDE SEQUENCE [LARGE SCALE GENOMIC DNA]</scope>
    <source>
        <strain evidence="3">JCM 11483</strain>
    </source>
</reference>
<dbReference type="Pfam" id="PF01979">
    <property type="entry name" value="Amidohydro_1"/>
    <property type="match status" value="1"/>
</dbReference>
<dbReference type="InterPro" id="IPR011059">
    <property type="entry name" value="Metal-dep_hydrolase_composite"/>
</dbReference>
<dbReference type="Gene3D" id="3.20.20.140">
    <property type="entry name" value="Metal-dependent hydrolases"/>
    <property type="match status" value="1"/>
</dbReference>
<protein>
    <submittedName>
        <fullName evidence="2">Amidohydrolase family protein</fullName>
    </submittedName>
</protein>
<evidence type="ECO:0000313" key="2">
    <source>
        <dbReference type="EMBL" id="GAA3286647.1"/>
    </source>
</evidence>
<proteinExistence type="predicted"/>
<name>A0ABP6RE21_9MICC</name>
<dbReference type="InterPro" id="IPR051781">
    <property type="entry name" value="Metallo-dep_Hydrolase"/>
</dbReference>
<dbReference type="Gene3D" id="2.30.40.10">
    <property type="entry name" value="Urease, subunit C, domain 1"/>
    <property type="match status" value="1"/>
</dbReference>
<dbReference type="CDD" id="cd01299">
    <property type="entry name" value="Met_dep_hydrolase_A"/>
    <property type="match status" value="1"/>
</dbReference>
<gene>
    <name evidence="2" type="ORF">GCM10020260_21770</name>
</gene>
<evidence type="ECO:0000313" key="3">
    <source>
        <dbReference type="Proteomes" id="UP001501736"/>
    </source>
</evidence>
<dbReference type="InterPro" id="IPR006680">
    <property type="entry name" value="Amidohydro-rel"/>
</dbReference>
<dbReference type="SUPFAM" id="SSF51338">
    <property type="entry name" value="Composite domain of metallo-dependent hydrolases"/>
    <property type="match status" value="1"/>
</dbReference>
<accession>A0ABP6RE21</accession>
<dbReference type="InterPro" id="IPR032466">
    <property type="entry name" value="Metal_Hydrolase"/>
</dbReference>
<evidence type="ECO:0000259" key="1">
    <source>
        <dbReference type="Pfam" id="PF01979"/>
    </source>
</evidence>
<dbReference type="PANTHER" id="PTHR43135">
    <property type="entry name" value="ALPHA-D-RIBOSE 1-METHYLPHOSPHONATE 5-TRIPHOSPHATE DIPHOSPHATASE"/>
    <property type="match status" value="1"/>
</dbReference>
<comment type="caution">
    <text evidence="2">The sequence shown here is derived from an EMBL/GenBank/DDBJ whole genome shotgun (WGS) entry which is preliminary data.</text>
</comment>
<dbReference type="SUPFAM" id="SSF51556">
    <property type="entry name" value="Metallo-dependent hydrolases"/>
    <property type="match status" value="1"/>
</dbReference>
<dbReference type="Proteomes" id="UP001501736">
    <property type="component" value="Unassembled WGS sequence"/>
</dbReference>
<dbReference type="InterPro" id="IPR057744">
    <property type="entry name" value="OTAase-like"/>
</dbReference>
<organism evidence="2 3">
    <name type="scientific">Nesterenkonia halobia</name>
    <dbReference type="NCBI Taxonomy" id="37922"/>
    <lineage>
        <taxon>Bacteria</taxon>
        <taxon>Bacillati</taxon>
        <taxon>Actinomycetota</taxon>
        <taxon>Actinomycetes</taxon>
        <taxon>Micrococcales</taxon>
        <taxon>Micrococcaceae</taxon>
        <taxon>Nesterenkonia</taxon>
    </lineage>
</organism>
<dbReference type="PANTHER" id="PTHR43135:SF3">
    <property type="entry name" value="ALPHA-D-RIBOSE 1-METHYLPHOSPHONATE 5-TRIPHOSPHATE DIPHOSPHATASE"/>
    <property type="match status" value="1"/>
</dbReference>
<dbReference type="RefSeq" id="WP_344721243.1">
    <property type="nucleotide sequence ID" value="NZ_BAAAYG010000009.1"/>
</dbReference>
<sequence length="409" mass="43620">MRLDRSIRTITNTRILDPETETLSEPTTIRISHDRIVGIGGEAPADRDAVLDAEGGIACPGLIDGHVHVLADTADLGRLGETPPSYITATAINSMQDALRRGFTSMRDAGGADFGLARASEEGLITTPRLFYGGKALSQTGGHADMRAPGTAVMDHHQCCPHLGVVCDGASEVRRAARNQLRTGAHHIKLMLSGGVASPTDRVDSTQFSDDEILAAVEEAEAANRYALGHAYTARAINRGLRLGVRSIEHGNLLDQESVRLLREHDAFLVPTLVTYERLHVDGAANGLQAESQKKVEDVLHAGLEALRLADEGGVNIVYGSDLLGDMRSWQSHEFAIRARVQSPGAVLRSATTTAARLLQAEGELGTISEGAHADLLLLDSNPLEDVSTLSEPDSSIRHIISRGGLLAV</sequence>